<dbReference type="AlphaFoldDB" id="A0A6G7WFY0"/>
<dbReference type="CDD" id="cd02696">
    <property type="entry name" value="MurNAc-LAA"/>
    <property type="match status" value="1"/>
</dbReference>
<evidence type="ECO:0000313" key="4">
    <source>
        <dbReference type="EMBL" id="QIK51205.1"/>
    </source>
</evidence>
<evidence type="ECO:0000256" key="1">
    <source>
        <dbReference type="ARBA" id="ARBA00022801"/>
    </source>
</evidence>
<dbReference type="RefSeq" id="WP_166062256.1">
    <property type="nucleotide sequence ID" value="NZ_CP049889.1"/>
</dbReference>
<evidence type="ECO:0000256" key="2">
    <source>
        <dbReference type="SAM" id="SignalP"/>
    </source>
</evidence>
<keyword evidence="1" id="KW-0378">Hydrolase</keyword>
<organism evidence="4 5">
    <name type="scientific">Jeotgalibaca porci</name>
    <dbReference type="NCBI Taxonomy" id="1868793"/>
    <lineage>
        <taxon>Bacteria</taxon>
        <taxon>Bacillati</taxon>
        <taxon>Bacillota</taxon>
        <taxon>Bacilli</taxon>
        <taxon>Lactobacillales</taxon>
        <taxon>Carnobacteriaceae</taxon>
        <taxon>Jeotgalibaca</taxon>
    </lineage>
</organism>
<dbReference type="Proteomes" id="UP000501830">
    <property type="component" value="Chromosome"/>
</dbReference>
<gene>
    <name evidence="4" type="ORF">G7058_03525</name>
</gene>
<dbReference type="Pfam" id="PF07538">
    <property type="entry name" value="ChW"/>
    <property type="match status" value="9"/>
</dbReference>
<dbReference type="InterPro" id="IPR006637">
    <property type="entry name" value="ChW"/>
</dbReference>
<name>A0A6G7WFY0_9LACT</name>
<dbReference type="Pfam" id="PF01520">
    <property type="entry name" value="Amidase_3"/>
    <property type="match status" value="1"/>
</dbReference>
<dbReference type="PANTHER" id="PTHR30404:SF0">
    <property type="entry name" value="N-ACETYLMURAMOYL-L-ALANINE AMIDASE AMIC"/>
    <property type="match status" value="1"/>
</dbReference>
<feature type="chain" id="PRO_5026213442" description="MurNAc-LAA domain-containing protein" evidence="2">
    <location>
        <begin position="29"/>
        <end position="898"/>
    </location>
</feature>
<dbReference type="PANTHER" id="PTHR30404">
    <property type="entry name" value="N-ACETYLMURAMOYL-L-ALANINE AMIDASE"/>
    <property type="match status" value="1"/>
</dbReference>
<proteinExistence type="predicted"/>
<dbReference type="EMBL" id="CP049889">
    <property type="protein sequence ID" value="QIK51205.1"/>
    <property type="molecule type" value="Genomic_DNA"/>
</dbReference>
<dbReference type="GO" id="GO:0030288">
    <property type="term" value="C:outer membrane-bounded periplasmic space"/>
    <property type="evidence" value="ECO:0007669"/>
    <property type="project" value="TreeGrafter"/>
</dbReference>
<dbReference type="SUPFAM" id="SSF53187">
    <property type="entry name" value="Zn-dependent exopeptidases"/>
    <property type="match status" value="1"/>
</dbReference>
<dbReference type="GO" id="GO:0008745">
    <property type="term" value="F:N-acetylmuramoyl-L-alanine amidase activity"/>
    <property type="evidence" value="ECO:0007669"/>
    <property type="project" value="InterPro"/>
</dbReference>
<feature type="domain" description="MurNAc-LAA" evidence="3">
    <location>
        <begin position="763"/>
        <end position="892"/>
    </location>
</feature>
<dbReference type="SMART" id="SM00646">
    <property type="entry name" value="Ami_3"/>
    <property type="match status" value="1"/>
</dbReference>
<dbReference type="KEGG" id="jpo:G7058_03525"/>
<dbReference type="GO" id="GO:0009253">
    <property type="term" value="P:peptidoglycan catabolic process"/>
    <property type="evidence" value="ECO:0007669"/>
    <property type="project" value="InterPro"/>
</dbReference>
<evidence type="ECO:0000313" key="5">
    <source>
        <dbReference type="Proteomes" id="UP000501830"/>
    </source>
</evidence>
<feature type="signal peptide" evidence="2">
    <location>
        <begin position="1"/>
        <end position="28"/>
    </location>
</feature>
<dbReference type="InterPro" id="IPR050695">
    <property type="entry name" value="N-acetylmuramoyl_amidase_3"/>
</dbReference>
<dbReference type="InterPro" id="IPR002508">
    <property type="entry name" value="MurNAc-LAA_cat"/>
</dbReference>
<reference evidence="4 5" key="1">
    <citation type="journal article" date="2017" name="Int. J. Syst. Evol. Microbiol.">
        <title>Jeotgalibaca porci sp. nov. and Jeotgalibaca arthritidis sp. nov., isolated from pigs, and emended description of the genus Jeotgalibaca.</title>
        <authorList>
            <person name="Zamora L."/>
            <person name="Perez-Sancho M."/>
            <person name="Dominguez L."/>
            <person name="Fernandez-Garayzabal J.F."/>
            <person name="Vela A.I."/>
        </authorList>
    </citation>
    <scope>NUCLEOTIDE SEQUENCE [LARGE SCALE GENOMIC DNA]</scope>
    <source>
        <strain evidence="4 5">CCUG 69148</strain>
    </source>
</reference>
<sequence>MKIKKVATLVSTMLLVFSATLPTSVALASELDMQTEYVGEIQNTEIIPYMSLQYDGSEQVVHLSEETELHLLGWKDETKSQIIGKVKIIDANSQMLETEMYIDVNNERKEYVINEEQSIYLSANQAEVFAFQEYVPTENPIEEYKTIETDEKGKMRLQLVLVDEFGTIIEWQNHYKFLDASGEEITEEQYLLVDEEIEQVEIIEETPEVLQEDEVSEEIIEEEKTEEVSAEVIEEVETFSMARQATQQPSVVYSTHVQSKGWLPDVKNGLTTGTSGESKRIEALKVRIDGIKDLGVSYSTHVQSYGWLSPVSNYTMSGVEGESKRIEAIKINLTGAQAKNYDIYYRVHAEKFGWLDWAKNGQSAGTEGMARRVEAIEIKVVGKGGGAPTNTQNHFVETPHVAYTSYVGNTGWQNNVTNGAISGTEGVQKRIEAIKLGITTNSGLSVRYSAHLQKNGWMNWSPNNVINGLPGEGKRLEALKLELTGVNAGYFDIYYRVHAQKFGWLGWARNGEPAGTEGYGYRLEAYQVKVVPKGTWFNRGDKAFAKKDKTSVVYSTHVQKLGWLEPSKDGAINGTQERSLRLEALTIALNHDRYSGDITYSTHVQKNGWINPVSNGAVSGTTGEAKRLEALKINLDGEIAQYYDVYYRTYVQTFGWLGWAKNGMPAGSEGLGKRLESVEIKLIEKGHPAPKVSAEESFKHRKTVFLDIGHGGADPGAQYYGTKEKDLNLQIGRRIQRDLEKAGFAVIMSRTADTYMDFKTERSRVANNSGADIFISLHNNAMPGNGYVNGIETFYYEYDPDYEPKINKEMHNDPMRIVKSGVLAKAIHNNLIDYTGAYDRGVRRETFAVLRETALPAVLLEFGFMSNLNELQKLKSEAYQNKLSHAVSNGVKSYFTTY</sequence>
<accession>A0A6G7WFY0</accession>
<protein>
    <recommendedName>
        <fullName evidence="3">MurNAc-LAA domain-containing protein</fullName>
    </recommendedName>
</protein>
<dbReference type="SMART" id="SM00728">
    <property type="entry name" value="ChW"/>
    <property type="match status" value="9"/>
</dbReference>
<dbReference type="Gene3D" id="3.40.630.40">
    <property type="entry name" value="Zn-dependent exopeptidases"/>
    <property type="match status" value="1"/>
</dbReference>
<keyword evidence="2" id="KW-0732">Signal</keyword>
<dbReference type="GeneID" id="94552335"/>
<evidence type="ECO:0000259" key="3">
    <source>
        <dbReference type="SMART" id="SM00646"/>
    </source>
</evidence>
<keyword evidence="5" id="KW-1185">Reference proteome</keyword>